<dbReference type="RefSeq" id="XP_002783596.1">
    <property type="nucleotide sequence ID" value="XM_002783550.1"/>
</dbReference>
<dbReference type="InParanoid" id="C5KJ90"/>
<dbReference type="GeneID" id="9046136"/>
<evidence type="ECO:0000256" key="1">
    <source>
        <dbReference type="SAM" id="MobiDB-lite"/>
    </source>
</evidence>
<gene>
    <name evidence="2" type="ORF">Pmar_PMAR018744</name>
</gene>
<feature type="compositionally biased region" description="Acidic residues" evidence="1">
    <location>
        <begin position="170"/>
        <end position="186"/>
    </location>
</feature>
<reference evidence="2 3" key="1">
    <citation type="submission" date="2008-07" db="EMBL/GenBank/DDBJ databases">
        <authorList>
            <person name="El-Sayed N."/>
            <person name="Caler E."/>
            <person name="Inman J."/>
            <person name="Amedeo P."/>
            <person name="Hass B."/>
            <person name="Wortman J."/>
        </authorList>
    </citation>
    <scope>NUCLEOTIDE SEQUENCE [LARGE SCALE GENOMIC DNA]</scope>
    <source>
        <strain evidence="3">ATCC 50983 / TXsc</strain>
    </source>
</reference>
<sequence>MSSVEEEENNNDIIKPRKDNDDVTSQPKSNGDDEGSLEGYPGIPPQGGVVVDDMDKVPAGESHMSQKGEDRLGEEDGSGCIDDDNKKGMITKGEHTRIRHYVDDLLNTINILRTELITPDGGGGVSASIHGHITHLHTTLQELHPLINTTHVGNASIMHDDHDDTHEEIQQEEEEKDDEEEEEEETYLLYHIH</sequence>
<feature type="region of interest" description="Disordered" evidence="1">
    <location>
        <begin position="156"/>
        <end position="193"/>
    </location>
</feature>
<protein>
    <submittedName>
        <fullName evidence="2">Uncharacterized protein</fullName>
    </submittedName>
</protein>
<organism evidence="3">
    <name type="scientific">Perkinsus marinus (strain ATCC 50983 / TXsc)</name>
    <dbReference type="NCBI Taxonomy" id="423536"/>
    <lineage>
        <taxon>Eukaryota</taxon>
        <taxon>Sar</taxon>
        <taxon>Alveolata</taxon>
        <taxon>Perkinsozoa</taxon>
        <taxon>Perkinsea</taxon>
        <taxon>Perkinsida</taxon>
        <taxon>Perkinsidae</taxon>
        <taxon>Perkinsus</taxon>
    </lineage>
</organism>
<dbReference type="AlphaFoldDB" id="C5KJ90"/>
<feature type="compositionally biased region" description="Acidic residues" evidence="1">
    <location>
        <begin position="1"/>
        <end position="10"/>
    </location>
</feature>
<feature type="compositionally biased region" description="Basic and acidic residues" evidence="1">
    <location>
        <begin position="158"/>
        <end position="169"/>
    </location>
</feature>
<feature type="compositionally biased region" description="Basic and acidic residues" evidence="1">
    <location>
        <begin position="53"/>
        <end position="71"/>
    </location>
</feature>
<accession>C5KJ90</accession>
<dbReference type="EMBL" id="GG673601">
    <property type="protein sequence ID" value="EER15392.1"/>
    <property type="molecule type" value="Genomic_DNA"/>
</dbReference>
<feature type="region of interest" description="Disordered" evidence="1">
    <location>
        <begin position="1"/>
        <end position="88"/>
    </location>
</feature>
<name>C5KJ90_PERM5</name>
<dbReference type="Proteomes" id="UP000007800">
    <property type="component" value="Unassembled WGS sequence"/>
</dbReference>
<evidence type="ECO:0000313" key="3">
    <source>
        <dbReference type="Proteomes" id="UP000007800"/>
    </source>
</evidence>
<proteinExistence type="predicted"/>
<evidence type="ECO:0000313" key="2">
    <source>
        <dbReference type="EMBL" id="EER15392.1"/>
    </source>
</evidence>
<keyword evidence="3" id="KW-1185">Reference proteome</keyword>